<dbReference type="Gene3D" id="3.30.390.30">
    <property type="match status" value="1"/>
</dbReference>
<gene>
    <name evidence="2" type="ORF">O159_20750</name>
</gene>
<dbReference type="InterPro" id="IPR004099">
    <property type="entry name" value="Pyr_nucl-diS_OxRdtase_dimer"/>
</dbReference>
<dbReference type="SUPFAM" id="SSF55424">
    <property type="entry name" value="FAD/NAD-linked reductases, dimerisation (C-terminal) domain"/>
    <property type="match status" value="1"/>
</dbReference>
<dbReference type="KEGG" id="lxy:O159_20750"/>
<name>U3PEM4_LEIXC</name>
<dbReference type="STRING" id="1389489.O159_20750"/>
<evidence type="ECO:0000313" key="3">
    <source>
        <dbReference type="Proteomes" id="UP000016743"/>
    </source>
</evidence>
<dbReference type="EMBL" id="CP006734">
    <property type="protein sequence ID" value="AGW42058.1"/>
    <property type="molecule type" value="Genomic_DNA"/>
</dbReference>
<organism evidence="2 3">
    <name type="scientific">Leifsonia xyli subsp. cynodontis DSM 46306</name>
    <dbReference type="NCBI Taxonomy" id="1389489"/>
    <lineage>
        <taxon>Bacteria</taxon>
        <taxon>Bacillati</taxon>
        <taxon>Actinomycetota</taxon>
        <taxon>Actinomycetes</taxon>
        <taxon>Micrococcales</taxon>
        <taxon>Microbacteriaceae</taxon>
        <taxon>Leifsonia</taxon>
    </lineage>
</organism>
<dbReference type="Pfam" id="PF02852">
    <property type="entry name" value="Pyr_redox_dim"/>
    <property type="match status" value="1"/>
</dbReference>
<dbReference type="InterPro" id="IPR016156">
    <property type="entry name" value="FAD/NAD-linked_Rdtase_dimer_sf"/>
</dbReference>
<reference evidence="2 3" key="1">
    <citation type="journal article" date="2013" name="Genome Announc.">
        <title>Complete Genome Sequence of Leifsonia xyli subsp. cynodontis Strain DSM46306, a Gram-Positive Bacterial Pathogen of Grasses.</title>
        <authorList>
            <person name="Monteiro-Vitorello C.B."/>
            <person name="Zerillo M.M."/>
            <person name="Van Sluys M.A."/>
            <person name="Camargo L.E."/>
            <person name="Kitajima J.P."/>
        </authorList>
    </citation>
    <scope>NUCLEOTIDE SEQUENCE [LARGE SCALE GENOMIC DNA]</scope>
    <source>
        <strain evidence="2 3">DSM 46306</strain>
    </source>
</reference>
<sequence length="66" mass="7422">MVVDEDRKVVLGVTFVGQDVGELLHSATVAIVGEVPLDRLWHAVPSYPTISEFWLRLLESYGRPEE</sequence>
<dbReference type="eggNOG" id="COG1249">
    <property type="taxonomic scope" value="Bacteria"/>
</dbReference>
<evidence type="ECO:0000259" key="1">
    <source>
        <dbReference type="Pfam" id="PF02852"/>
    </source>
</evidence>
<evidence type="ECO:0000313" key="2">
    <source>
        <dbReference type="EMBL" id="AGW42058.1"/>
    </source>
</evidence>
<feature type="domain" description="Pyridine nucleotide-disulphide oxidoreductase dimerisation" evidence="1">
    <location>
        <begin position="1"/>
        <end position="53"/>
    </location>
</feature>
<dbReference type="HOGENOM" id="CLU_205890_0_0_11"/>
<accession>U3PEM4</accession>
<proteinExistence type="predicted"/>
<dbReference type="AlphaFoldDB" id="U3PEM4"/>
<dbReference type="Proteomes" id="UP000016743">
    <property type="component" value="Chromosome"/>
</dbReference>
<keyword evidence="3" id="KW-1185">Reference proteome</keyword>
<protein>
    <recommendedName>
        <fullName evidence="1">Pyridine nucleotide-disulphide oxidoreductase dimerisation domain-containing protein</fullName>
    </recommendedName>
</protein>